<evidence type="ECO:0000313" key="9">
    <source>
        <dbReference type="EMBL" id="BAB06930.1"/>
    </source>
</evidence>
<feature type="transmembrane region" description="Helical" evidence="7">
    <location>
        <begin position="25"/>
        <end position="45"/>
    </location>
</feature>
<dbReference type="PANTHER" id="PTHR23517">
    <property type="entry name" value="RESISTANCE PROTEIN MDTM, PUTATIVE-RELATED-RELATED"/>
    <property type="match status" value="1"/>
</dbReference>
<evidence type="ECO:0000256" key="7">
    <source>
        <dbReference type="SAM" id="Phobius"/>
    </source>
</evidence>
<keyword evidence="3" id="KW-1003">Cell membrane</keyword>
<accession>Q9K7Z6</accession>
<name>Q9K7Z6_HALH5</name>
<dbReference type="GO" id="GO:0022857">
    <property type="term" value="F:transmembrane transporter activity"/>
    <property type="evidence" value="ECO:0007669"/>
    <property type="project" value="InterPro"/>
</dbReference>
<dbReference type="PANTHER" id="PTHR23517:SF10">
    <property type="entry name" value="MAJOR FACILITATOR SUPERFAMILY (MFS) PROFILE DOMAIN-CONTAINING PROTEIN"/>
    <property type="match status" value="1"/>
</dbReference>
<evidence type="ECO:0000259" key="8">
    <source>
        <dbReference type="PROSITE" id="PS50850"/>
    </source>
</evidence>
<dbReference type="SUPFAM" id="SSF103473">
    <property type="entry name" value="MFS general substrate transporter"/>
    <property type="match status" value="1"/>
</dbReference>
<feature type="transmembrane region" description="Helical" evidence="7">
    <location>
        <begin position="349"/>
        <end position="367"/>
    </location>
</feature>
<dbReference type="InterPro" id="IPR050171">
    <property type="entry name" value="MFS_Transporters"/>
</dbReference>
<feature type="transmembrane region" description="Helical" evidence="7">
    <location>
        <begin position="195"/>
        <end position="217"/>
    </location>
</feature>
<comment type="subcellular location">
    <subcellularLocation>
        <location evidence="1">Cell membrane</location>
        <topology evidence="1">Multi-pass membrane protein</topology>
    </subcellularLocation>
</comment>
<evidence type="ECO:0000256" key="4">
    <source>
        <dbReference type="ARBA" id="ARBA00022692"/>
    </source>
</evidence>
<feature type="transmembrane region" description="Helical" evidence="7">
    <location>
        <begin position="120"/>
        <end position="139"/>
    </location>
</feature>
<dbReference type="InterPro" id="IPR011701">
    <property type="entry name" value="MFS"/>
</dbReference>
<proteinExistence type="predicted"/>
<keyword evidence="6 7" id="KW-0472">Membrane</keyword>
<protein>
    <submittedName>
        <fullName evidence="9">Multidrug resistance protein</fullName>
    </submittedName>
</protein>
<dbReference type="PIR" id="C84051">
    <property type="entry name" value="C84051"/>
</dbReference>
<dbReference type="InterPro" id="IPR005829">
    <property type="entry name" value="Sugar_transporter_CS"/>
</dbReference>
<keyword evidence="4 7" id="KW-0812">Transmembrane</keyword>
<feature type="transmembrane region" description="Helical" evidence="7">
    <location>
        <begin position="79"/>
        <end position="99"/>
    </location>
</feature>
<feature type="transmembrane region" description="Helical" evidence="7">
    <location>
        <begin position="320"/>
        <end position="343"/>
    </location>
</feature>
<dbReference type="KEGG" id="bha:BH3211"/>
<dbReference type="InterPro" id="IPR036259">
    <property type="entry name" value="MFS_trans_sf"/>
</dbReference>
<gene>
    <name evidence="9" type="ordered locus">BH3211</name>
</gene>
<dbReference type="PROSITE" id="PS00216">
    <property type="entry name" value="SUGAR_TRANSPORT_1"/>
    <property type="match status" value="1"/>
</dbReference>
<dbReference type="Proteomes" id="UP000001258">
    <property type="component" value="Chromosome"/>
</dbReference>
<dbReference type="PROSITE" id="PS50850">
    <property type="entry name" value="MFS"/>
    <property type="match status" value="1"/>
</dbReference>
<feature type="domain" description="Major facilitator superfamily (MFS) profile" evidence="8">
    <location>
        <begin position="1"/>
        <end position="373"/>
    </location>
</feature>
<dbReference type="STRING" id="272558.gene:10729123"/>
<evidence type="ECO:0000256" key="1">
    <source>
        <dbReference type="ARBA" id="ARBA00004651"/>
    </source>
</evidence>
<dbReference type="HOGENOM" id="CLU_001265_60_0_9"/>
<feature type="transmembrane region" description="Helical" evidence="7">
    <location>
        <begin position="57"/>
        <end position="73"/>
    </location>
</feature>
<dbReference type="eggNOG" id="COG2814">
    <property type="taxonomic scope" value="Bacteria"/>
</dbReference>
<feature type="transmembrane region" description="Helical" evidence="7">
    <location>
        <begin position="145"/>
        <end position="165"/>
    </location>
</feature>
<evidence type="ECO:0000256" key="6">
    <source>
        <dbReference type="ARBA" id="ARBA00023136"/>
    </source>
</evidence>
<evidence type="ECO:0000256" key="2">
    <source>
        <dbReference type="ARBA" id="ARBA00022448"/>
    </source>
</evidence>
<feature type="transmembrane region" description="Helical" evidence="7">
    <location>
        <begin position="288"/>
        <end position="308"/>
    </location>
</feature>
<dbReference type="InterPro" id="IPR020846">
    <property type="entry name" value="MFS_dom"/>
</dbReference>
<dbReference type="AlphaFoldDB" id="Q9K7Z6"/>
<sequence length="388" mass="42219">MNIGFGMVVPYFAIYLGTYTGLDPVSIGLIVGTTSIGSLVGGFLGGTLSDQFGRKKIMLVSLVVASAIYAGFMLQDYALLLVCLTLVMGFCTSFFEPCAKALMADFTESKKRMKAFSLRYIGANIGFAIGPLIGIVAGVTASSRLPFIVVSTILLAYALFLQWLFRAFGVQEISIGEKEHVNLTGAFKAIQSDRVLLLFLFGGLLATVVHGQFSVILSQYFELEFQSGLAYLMLLWSVHSGVIVICGIPLVKVMERLSPLRAIVIGSLFFAVGVIGFAFSFNFMTFCLAMIVFTIGEMFLIPAEYSIVDEITPNHMRGTYYGSLNFTSLGSFIGPWLSGILLVHFGGKFMFIGLALICALSLFFFIAGHLKRRAYTVGEAVREAERGL</sequence>
<dbReference type="EMBL" id="BA000004">
    <property type="protein sequence ID" value="BAB06930.1"/>
    <property type="molecule type" value="Genomic_DNA"/>
</dbReference>
<dbReference type="GO" id="GO:0005886">
    <property type="term" value="C:plasma membrane"/>
    <property type="evidence" value="ECO:0007669"/>
    <property type="project" value="UniProtKB-SubCell"/>
</dbReference>
<feature type="transmembrane region" description="Helical" evidence="7">
    <location>
        <begin position="229"/>
        <end position="251"/>
    </location>
</feature>
<dbReference type="Pfam" id="PF07690">
    <property type="entry name" value="MFS_1"/>
    <property type="match status" value="1"/>
</dbReference>
<organism evidence="9 10">
    <name type="scientific">Halalkalibacterium halodurans (strain ATCC BAA-125 / DSM 18197 / FERM 7344 / JCM 9153 / C-125)</name>
    <name type="common">Bacillus halodurans</name>
    <dbReference type="NCBI Taxonomy" id="272558"/>
    <lineage>
        <taxon>Bacteria</taxon>
        <taxon>Bacillati</taxon>
        <taxon>Bacillota</taxon>
        <taxon>Bacilli</taxon>
        <taxon>Bacillales</taxon>
        <taxon>Bacillaceae</taxon>
        <taxon>Halalkalibacterium (ex Joshi et al. 2022)</taxon>
    </lineage>
</organism>
<evidence type="ECO:0000313" key="10">
    <source>
        <dbReference type="Proteomes" id="UP000001258"/>
    </source>
</evidence>
<keyword evidence="2" id="KW-0813">Transport</keyword>
<keyword evidence="10" id="KW-1185">Reference proteome</keyword>
<reference evidence="9 10" key="1">
    <citation type="journal article" date="2000" name="Nucleic Acids Res.">
        <title>Complete genome sequence of the alkaliphilic bacterium Bacillus halodurans and genomic sequence comparison with Bacillus subtilis.</title>
        <authorList>
            <person name="Takami H."/>
            <person name="Nakasone K."/>
            <person name="Takaki Y."/>
            <person name="Maeno G."/>
            <person name="Sasaki R."/>
            <person name="Masui N."/>
            <person name="Fuji F."/>
            <person name="Hirama C."/>
            <person name="Nakamura Y."/>
            <person name="Ogasawara N."/>
            <person name="Kuhara S."/>
            <person name="Horikoshi K."/>
        </authorList>
    </citation>
    <scope>NUCLEOTIDE SEQUENCE [LARGE SCALE GENOMIC DNA]</scope>
    <source>
        <strain evidence="10">ATCC BAA-125 / DSM 18197 / FERM 7344 / JCM 9153 / C-125</strain>
    </source>
</reference>
<dbReference type="Gene3D" id="1.20.1250.20">
    <property type="entry name" value="MFS general substrate transporter like domains"/>
    <property type="match status" value="1"/>
</dbReference>
<feature type="transmembrane region" description="Helical" evidence="7">
    <location>
        <begin position="263"/>
        <end position="282"/>
    </location>
</feature>
<keyword evidence="5 7" id="KW-1133">Transmembrane helix</keyword>
<evidence type="ECO:0000256" key="5">
    <source>
        <dbReference type="ARBA" id="ARBA00022989"/>
    </source>
</evidence>
<evidence type="ECO:0000256" key="3">
    <source>
        <dbReference type="ARBA" id="ARBA00022475"/>
    </source>
</evidence>